<evidence type="ECO:0000256" key="4">
    <source>
        <dbReference type="PIRNR" id="PIRNR006078"/>
    </source>
</evidence>
<reference evidence="5 6" key="1">
    <citation type="submission" date="2024-03" db="EMBL/GenBank/DDBJ databases">
        <title>Aquirufa genome sequencing.</title>
        <authorList>
            <person name="Pitt A."/>
            <person name="Hahn M.W."/>
        </authorList>
    </citation>
    <scope>NUCLEOTIDE SEQUENCE [LARGE SCALE GENOMIC DNA]</scope>
    <source>
        <strain evidence="5 6">HETE-83D</strain>
    </source>
</reference>
<proteinExistence type="inferred from homology"/>
<dbReference type="EMBL" id="JBBKXX010000002">
    <property type="protein sequence ID" value="MFD3408559.1"/>
    <property type="molecule type" value="Genomic_DNA"/>
</dbReference>
<dbReference type="Proteomes" id="UP001598019">
    <property type="component" value="Unassembled WGS sequence"/>
</dbReference>
<dbReference type="InterPro" id="IPR036129">
    <property type="entry name" value="Glycerate_kinase_sf"/>
</dbReference>
<evidence type="ECO:0000256" key="1">
    <source>
        <dbReference type="ARBA" id="ARBA00006284"/>
    </source>
</evidence>
<sequence>MGKLRHKFLDVHVLISPDKFKGSLSASQVCEALESGIKKRRPKTIFTKMPLADGGEGTLEVIQQLHGGTWISVETFDPLLRPIQADYLWLADQKTAYIEMARASGLALLTVKERNPLKTNTFGTGILIADALQRGATQIMLTVGGSATNDAGIGMAAALGWTFLGKDGTELNPIGENLIQVASISAAELPPCAFTVVTDVTNPLAGTSGAAHVFAVQKGASATVIKQLDKGLNNIASFFGSIASEPGAGAAGGLGAGARYFLNAKIVSGSGWVMDKVHFNRALLKADFIITGEGKIDSSTWGGKVVSEVVKRCDKVFKQSILVSGAFDSSANFPIFLDENEVFTISSRSENPDDSILRASEILTQIGEEIALKYLN</sequence>
<dbReference type="PIRSF" id="PIRSF006078">
    <property type="entry name" value="GlxK"/>
    <property type="match status" value="1"/>
</dbReference>
<dbReference type="Pfam" id="PF02595">
    <property type="entry name" value="Gly_kinase"/>
    <property type="match status" value="1"/>
</dbReference>
<dbReference type="InterPro" id="IPR004381">
    <property type="entry name" value="Glycerate_kinase"/>
</dbReference>
<dbReference type="SUPFAM" id="SSF110738">
    <property type="entry name" value="Glycerate kinase I"/>
    <property type="match status" value="1"/>
</dbReference>
<keyword evidence="2 4" id="KW-0808">Transferase</keyword>
<dbReference type="PANTHER" id="PTHR21599:SF0">
    <property type="entry name" value="GLYCERATE KINASE"/>
    <property type="match status" value="1"/>
</dbReference>
<comment type="caution">
    <text evidence="5">The sequence shown here is derived from an EMBL/GenBank/DDBJ whole genome shotgun (WGS) entry which is preliminary data.</text>
</comment>
<accession>A0ABW6DM34</accession>
<dbReference type="RefSeq" id="WP_377980941.1">
    <property type="nucleotide sequence ID" value="NZ_JBBKXX010000002.1"/>
</dbReference>
<keyword evidence="6" id="KW-1185">Reference proteome</keyword>
<dbReference type="PANTHER" id="PTHR21599">
    <property type="entry name" value="GLYCERATE KINASE"/>
    <property type="match status" value="1"/>
</dbReference>
<evidence type="ECO:0000313" key="5">
    <source>
        <dbReference type="EMBL" id="MFD3408559.1"/>
    </source>
</evidence>
<name>A0ABW6DM34_9BACT</name>
<dbReference type="InterPro" id="IPR018197">
    <property type="entry name" value="Glycerate_kinase_RE-like"/>
</dbReference>
<dbReference type="GO" id="GO:0008887">
    <property type="term" value="F:glycerate kinase activity"/>
    <property type="evidence" value="ECO:0007669"/>
    <property type="project" value="UniProtKB-EC"/>
</dbReference>
<protein>
    <submittedName>
        <fullName evidence="5">Glycerate kinase</fullName>
        <ecNumber evidence="5">2.7.1.31</ecNumber>
    </submittedName>
</protein>
<evidence type="ECO:0000313" key="6">
    <source>
        <dbReference type="Proteomes" id="UP001598019"/>
    </source>
</evidence>
<dbReference type="EC" id="2.7.1.31" evidence="5"/>
<dbReference type="Gene3D" id="3.40.50.10350">
    <property type="entry name" value="Glycerate kinase, domain 1"/>
    <property type="match status" value="1"/>
</dbReference>
<comment type="similarity">
    <text evidence="1 4">Belongs to the glycerate kinase type-1 family.</text>
</comment>
<evidence type="ECO:0000256" key="3">
    <source>
        <dbReference type="ARBA" id="ARBA00022777"/>
    </source>
</evidence>
<gene>
    <name evidence="5" type="ORF">SKC37_07815</name>
</gene>
<dbReference type="InterPro" id="IPR018193">
    <property type="entry name" value="Glyc_kinase_flavodox-like_fold"/>
</dbReference>
<dbReference type="NCBIfam" id="TIGR00045">
    <property type="entry name" value="glycerate kinase"/>
    <property type="match status" value="1"/>
</dbReference>
<evidence type="ECO:0000256" key="2">
    <source>
        <dbReference type="ARBA" id="ARBA00022679"/>
    </source>
</evidence>
<keyword evidence="3 4" id="KW-0418">Kinase</keyword>
<organism evidence="5 6">
    <name type="scientific">Aquirufa esocilacus</name>
    <dbReference type="NCBI Taxonomy" id="3096513"/>
    <lineage>
        <taxon>Bacteria</taxon>
        <taxon>Pseudomonadati</taxon>
        <taxon>Bacteroidota</taxon>
        <taxon>Cytophagia</taxon>
        <taxon>Cytophagales</taxon>
        <taxon>Flectobacillaceae</taxon>
        <taxon>Aquirufa</taxon>
    </lineage>
</organism>
<dbReference type="Gene3D" id="3.90.1510.10">
    <property type="entry name" value="Glycerate kinase, domain 2"/>
    <property type="match status" value="1"/>
</dbReference>